<keyword evidence="3" id="KW-1185">Reference proteome</keyword>
<name>A0A087U4M3_STEMI</name>
<sequence length="233" mass="26770">MLVTSELLIKTAEMEESMTKEEIAWVSVKIPPFRAEKPEIWFYHVEAQFSICRITAEETKFNYLVSQLEAKFVESLWDIISDNSKTKYTAAKECLLNTFKESQNKRLQRLLTGIDLGDSKPSQLFQKMQNLATDDISHKILKILFLQKMPDSERNILIISDEDIEKLALMADRIIKMQPKQELYCTSNIVSPGADAITELQQQIVALDNKLEKLSVTRNSHPRSRNSARSSND</sequence>
<dbReference type="Proteomes" id="UP000054359">
    <property type="component" value="Unassembled WGS sequence"/>
</dbReference>
<evidence type="ECO:0000259" key="1">
    <source>
        <dbReference type="Pfam" id="PF23055"/>
    </source>
</evidence>
<dbReference type="OMA" id="SPCARRN"/>
<dbReference type="AlphaFoldDB" id="A0A087U4M3"/>
<dbReference type="STRING" id="407821.A0A087U4M3"/>
<dbReference type="InterPro" id="IPR055469">
    <property type="entry name" value="DUF7041"/>
</dbReference>
<organism evidence="2 3">
    <name type="scientific">Stegodyphus mimosarum</name>
    <name type="common">African social velvet spider</name>
    <dbReference type="NCBI Taxonomy" id="407821"/>
    <lineage>
        <taxon>Eukaryota</taxon>
        <taxon>Metazoa</taxon>
        <taxon>Ecdysozoa</taxon>
        <taxon>Arthropoda</taxon>
        <taxon>Chelicerata</taxon>
        <taxon>Arachnida</taxon>
        <taxon>Araneae</taxon>
        <taxon>Araneomorphae</taxon>
        <taxon>Entelegynae</taxon>
        <taxon>Eresoidea</taxon>
        <taxon>Eresidae</taxon>
        <taxon>Stegodyphus</taxon>
    </lineage>
</organism>
<feature type="non-terminal residue" evidence="2">
    <location>
        <position position="233"/>
    </location>
</feature>
<protein>
    <recommendedName>
        <fullName evidence="1">DUF7041 domain-containing protein</fullName>
    </recommendedName>
</protein>
<proteinExistence type="predicted"/>
<dbReference type="Pfam" id="PF23055">
    <property type="entry name" value="DUF7041"/>
    <property type="match status" value="1"/>
</dbReference>
<dbReference type="EMBL" id="KK118136">
    <property type="protein sequence ID" value="KFM72312.1"/>
    <property type="molecule type" value="Genomic_DNA"/>
</dbReference>
<evidence type="ECO:0000313" key="2">
    <source>
        <dbReference type="EMBL" id="KFM72312.1"/>
    </source>
</evidence>
<dbReference type="PANTHER" id="PTHR33327">
    <property type="entry name" value="ENDONUCLEASE"/>
    <property type="match status" value="1"/>
</dbReference>
<dbReference type="OrthoDB" id="6430298at2759"/>
<dbReference type="PANTHER" id="PTHR33327:SF3">
    <property type="entry name" value="RNA-DIRECTED DNA POLYMERASE"/>
    <property type="match status" value="1"/>
</dbReference>
<accession>A0A087U4M3</accession>
<evidence type="ECO:0000313" key="3">
    <source>
        <dbReference type="Proteomes" id="UP000054359"/>
    </source>
</evidence>
<gene>
    <name evidence="2" type="ORF">X975_06334</name>
</gene>
<feature type="domain" description="DUF7041" evidence="1">
    <location>
        <begin position="30"/>
        <end position="112"/>
    </location>
</feature>
<reference evidence="2 3" key="1">
    <citation type="submission" date="2013-11" db="EMBL/GenBank/DDBJ databases">
        <title>Genome sequencing of Stegodyphus mimosarum.</title>
        <authorList>
            <person name="Bechsgaard J."/>
        </authorList>
    </citation>
    <scope>NUCLEOTIDE SEQUENCE [LARGE SCALE GENOMIC DNA]</scope>
</reference>